<sequence length="66" mass="7454">MGFMAVAFILAVFILFFFVFLRVFKFILKNANSHESHLTSSDSYSGAEPYADYDYTSDSHNSSPDS</sequence>
<evidence type="ECO:0000313" key="2">
    <source>
        <dbReference type="EMBL" id="AEA33171.1"/>
    </source>
</evidence>
<dbReference type="Proteomes" id="UP000008139">
    <property type="component" value="Chromosome"/>
</dbReference>
<feature type="transmembrane region" description="Helical" evidence="1">
    <location>
        <begin position="6"/>
        <end position="24"/>
    </location>
</feature>
<gene>
    <name evidence="2" type="ordered locus">Hipma_0193</name>
</gene>
<dbReference type="EMBL" id="CP002606">
    <property type="protein sequence ID" value="AEA33171.1"/>
    <property type="molecule type" value="Genomic_DNA"/>
</dbReference>
<name>F2LXI5_HIPMA</name>
<accession>F2LXI5</accession>
<dbReference type="KEGG" id="hmr:Hipma_0193"/>
<reference evidence="2 3" key="1">
    <citation type="journal article" date="2011" name="Stand. Genomic Sci.">
        <title>Complete genome sequence of the thermophilic sulfur-reducer Hippea maritima type strain (MH(2)).</title>
        <authorList>
            <person name="Huntemann M."/>
            <person name="Lu M."/>
            <person name="Nolan M."/>
            <person name="Lapidus A."/>
            <person name="Lucas S."/>
            <person name="Hammon N."/>
            <person name="Deshpande S."/>
            <person name="Cheng J.F."/>
            <person name="Tapia R."/>
            <person name="Han C."/>
            <person name="Goodwin L."/>
            <person name="Pitluck S."/>
            <person name="Liolios K."/>
            <person name="Pagani I."/>
            <person name="Ivanova N."/>
            <person name="Ovchinikova G."/>
            <person name="Pati A."/>
            <person name="Chen A."/>
            <person name="Palaniappan K."/>
            <person name="Land M."/>
            <person name="Hauser L."/>
            <person name="Jeffries C.D."/>
            <person name="Detter J.C."/>
            <person name="Brambilla E.M."/>
            <person name="Rohde M."/>
            <person name="Spring S."/>
            <person name="Goker M."/>
            <person name="Woyke T."/>
            <person name="Bristow J."/>
            <person name="Eisen J.A."/>
            <person name="Markowitz V."/>
            <person name="Hugenholtz P."/>
            <person name="Kyrpides N.C."/>
            <person name="Klenk H.P."/>
            <person name="Mavromatis K."/>
        </authorList>
    </citation>
    <scope>NUCLEOTIDE SEQUENCE [LARGE SCALE GENOMIC DNA]</scope>
    <source>
        <strain evidence="3">ATCC 700847 / DSM 10411 / MH2</strain>
    </source>
</reference>
<dbReference type="InParanoid" id="F2LXI5"/>
<proteinExistence type="predicted"/>
<keyword evidence="1" id="KW-0472">Membrane</keyword>
<dbReference type="RefSeq" id="WP_013681216.1">
    <property type="nucleotide sequence ID" value="NC_015318.1"/>
</dbReference>
<evidence type="ECO:0000313" key="3">
    <source>
        <dbReference type="Proteomes" id="UP000008139"/>
    </source>
</evidence>
<keyword evidence="1" id="KW-1133">Transmembrane helix</keyword>
<keyword evidence="1" id="KW-0812">Transmembrane</keyword>
<keyword evidence="3" id="KW-1185">Reference proteome</keyword>
<reference evidence="3" key="2">
    <citation type="submission" date="2011-03" db="EMBL/GenBank/DDBJ databases">
        <title>The complete genome of Hippea maritima DSM 10411.</title>
        <authorList>
            <consortium name="US DOE Joint Genome Institute (JGI-PGF)"/>
            <person name="Lucas S."/>
            <person name="Copeland A."/>
            <person name="Lapidus A."/>
            <person name="Bruce D."/>
            <person name="Goodwin L."/>
            <person name="Pitluck S."/>
            <person name="Peters L."/>
            <person name="Kyrpides N."/>
            <person name="Mavromatis K."/>
            <person name="Pagani I."/>
            <person name="Ivanova N."/>
            <person name="Mikhailova N."/>
            <person name="Lu M."/>
            <person name="Detter J.C."/>
            <person name="Tapia R."/>
            <person name="Han C."/>
            <person name="Land M."/>
            <person name="Hauser L."/>
            <person name="Markowitz V."/>
            <person name="Cheng J.-F."/>
            <person name="Hugenholtz P."/>
            <person name="Woyke T."/>
            <person name="Wu D."/>
            <person name="Spring S."/>
            <person name="Schroeder M."/>
            <person name="Brambilla E."/>
            <person name="Klenk H.-P."/>
            <person name="Eisen J.A."/>
        </authorList>
    </citation>
    <scope>NUCLEOTIDE SEQUENCE [LARGE SCALE GENOMIC DNA]</scope>
    <source>
        <strain evidence="3">ATCC 700847 / DSM 10411 / MH2</strain>
    </source>
</reference>
<protein>
    <submittedName>
        <fullName evidence="2">Uncharacterized protein</fullName>
    </submittedName>
</protein>
<dbReference type="HOGENOM" id="CLU_2825232_0_0_7"/>
<evidence type="ECO:0000256" key="1">
    <source>
        <dbReference type="SAM" id="Phobius"/>
    </source>
</evidence>
<dbReference type="AlphaFoldDB" id="F2LXI5"/>
<organism evidence="2 3">
    <name type="scientific">Hippea maritima (strain ATCC 700847 / DSM 10411 / MH2)</name>
    <dbReference type="NCBI Taxonomy" id="760142"/>
    <lineage>
        <taxon>Bacteria</taxon>
        <taxon>Pseudomonadati</taxon>
        <taxon>Campylobacterota</taxon>
        <taxon>Desulfurellia</taxon>
        <taxon>Desulfurellales</taxon>
        <taxon>Hippeaceae</taxon>
        <taxon>Hippea</taxon>
    </lineage>
</organism>